<evidence type="ECO:0000313" key="2">
    <source>
        <dbReference type="EMBL" id="MCX5617132.1"/>
    </source>
</evidence>
<proteinExistence type="predicted"/>
<comment type="caution">
    <text evidence="2">The sequence shown here is derived from an EMBL/GenBank/DDBJ whole genome shotgun (WGS) entry which is preliminary data.</text>
</comment>
<reference evidence="2" key="1">
    <citation type="submission" date="2022-07" db="EMBL/GenBank/DDBJ databases">
        <title>Bombella genomes.</title>
        <authorList>
            <person name="Harer L."/>
            <person name="Styblova S."/>
            <person name="Ehrmann M."/>
        </authorList>
    </citation>
    <scope>NUCLEOTIDE SEQUENCE</scope>
    <source>
        <strain evidence="2">TMW 2.2543</strain>
    </source>
</reference>
<dbReference type="EMBL" id="JANIDY010000001">
    <property type="protein sequence ID" value="MCX5617132.1"/>
    <property type="molecule type" value="Genomic_DNA"/>
</dbReference>
<sequence length="42" mass="4686">MRWIDWNASPRRIAGQILVLALLGGAVLGGIIGFWLRWAISH</sequence>
<dbReference type="Proteomes" id="UP001165576">
    <property type="component" value="Unassembled WGS sequence"/>
</dbReference>
<keyword evidence="1" id="KW-1133">Transmembrane helix</keyword>
<protein>
    <submittedName>
        <fullName evidence="2">Uncharacterized protein</fullName>
    </submittedName>
</protein>
<name>A0ABT3WH43_9PROT</name>
<keyword evidence="1" id="KW-0472">Membrane</keyword>
<accession>A0ABT3WH43</accession>
<evidence type="ECO:0000313" key="3">
    <source>
        <dbReference type="Proteomes" id="UP001165576"/>
    </source>
</evidence>
<dbReference type="RefSeq" id="WP_266115657.1">
    <property type="nucleotide sequence ID" value="NZ_JANIDY010000001.1"/>
</dbReference>
<keyword evidence="3" id="KW-1185">Reference proteome</keyword>
<keyword evidence="1" id="KW-0812">Transmembrane</keyword>
<feature type="transmembrane region" description="Helical" evidence="1">
    <location>
        <begin position="13"/>
        <end position="36"/>
    </location>
</feature>
<organism evidence="2 3">
    <name type="scientific">Bombella pluederhausensis</name>
    <dbReference type="NCBI Taxonomy" id="2967336"/>
    <lineage>
        <taxon>Bacteria</taxon>
        <taxon>Pseudomonadati</taxon>
        <taxon>Pseudomonadota</taxon>
        <taxon>Alphaproteobacteria</taxon>
        <taxon>Acetobacterales</taxon>
        <taxon>Acetobacteraceae</taxon>
        <taxon>Bombella</taxon>
    </lineage>
</organism>
<evidence type="ECO:0000256" key="1">
    <source>
        <dbReference type="SAM" id="Phobius"/>
    </source>
</evidence>
<gene>
    <name evidence="2" type="ORF">NQF86_00395</name>
</gene>